<dbReference type="RefSeq" id="XP_043175699.1">
    <property type="nucleotide sequence ID" value="XM_043319764.1"/>
</dbReference>
<dbReference type="GO" id="GO:0003676">
    <property type="term" value="F:nucleic acid binding"/>
    <property type="evidence" value="ECO:0007669"/>
    <property type="project" value="InterPro"/>
</dbReference>
<dbReference type="InterPro" id="IPR009057">
    <property type="entry name" value="Homeodomain-like_sf"/>
</dbReference>
<dbReference type="SUPFAM" id="SSF53098">
    <property type="entry name" value="Ribonuclease H-like"/>
    <property type="match status" value="1"/>
</dbReference>
<organism evidence="3 4">
    <name type="scientific">Alternaria atra</name>
    <dbReference type="NCBI Taxonomy" id="119953"/>
    <lineage>
        <taxon>Eukaryota</taxon>
        <taxon>Fungi</taxon>
        <taxon>Dikarya</taxon>
        <taxon>Ascomycota</taxon>
        <taxon>Pezizomycotina</taxon>
        <taxon>Dothideomycetes</taxon>
        <taxon>Pleosporomycetidae</taxon>
        <taxon>Pleosporales</taxon>
        <taxon>Pleosporineae</taxon>
        <taxon>Pleosporaceae</taxon>
        <taxon>Alternaria</taxon>
        <taxon>Alternaria sect. Ulocladioides</taxon>
    </lineage>
</organism>
<dbReference type="OrthoDB" id="5386133at2759"/>
<dbReference type="InterPro" id="IPR038717">
    <property type="entry name" value="Tc1-like_DDE_dom"/>
</dbReference>
<feature type="domain" description="Tc1-like transposase DDE" evidence="1">
    <location>
        <begin position="152"/>
        <end position="286"/>
    </location>
</feature>
<dbReference type="NCBIfam" id="NF033545">
    <property type="entry name" value="transpos_IS630"/>
    <property type="match status" value="1"/>
</dbReference>
<dbReference type="GeneID" id="67012466"/>
<dbReference type="PANTHER" id="PTHR46564">
    <property type="entry name" value="TRANSPOSASE"/>
    <property type="match status" value="1"/>
</dbReference>
<evidence type="ECO:0000313" key="4">
    <source>
        <dbReference type="Proteomes" id="UP000676310"/>
    </source>
</evidence>
<gene>
    <name evidence="3" type="ORF">ALTATR162_LOCUS12118</name>
</gene>
<sequence>MTRPVDQNGRKLAPTTLQAVLNRVEVGVNDTQIYYQTGVNPKCTRKKRRNLEAWGQPYAPTCVKIGRPSTLRDIHRRRLREYLEGRPHAYLEEIKDWLYDEFDIPVSIKLVYRELKKMKWSRKVATKRASEQSDALRRVFRARVQLNYTAEQIVAIDESACNERTGDRKYGWSPVGRSVELEYSMKRSERWSLLPAMTVDGYLAHRVFQGAITAEIMEEFLQKDVLPLLQPGYHVLLMDNASIHRSPTIIQLCRDFGIHLEYLPPYSPDYNPTERSFKVLKSWIKRHLDEQAEWNNFSYFLEYAVQSACYKTDCREWYKKCGLPDVNDYDV</sequence>
<dbReference type="SUPFAM" id="SSF46689">
    <property type="entry name" value="Homeodomain-like"/>
    <property type="match status" value="1"/>
</dbReference>
<comment type="caution">
    <text evidence="3">The sequence shown here is derived from an EMBL/GenBank/DDBJ whole genome shotgun (WGS) entry which is preliminary data.</text>
</comment>
<proteinExistence type="predicted"/>
<dbReference type="InterPro" id="IPR025959">
    <property type="entry name" value="Winged_HTH_dom"/>
</dbReference>
<evidence type="ECO:0000259" key="2">
    <source>
        <dbReference type="Pfam" id="PF13592"/>
    </source>
</evidence>
<feature type="domain" description="Winged helix-turn helix" evidence="2">
    <location>
        <begin position="91"/>
        <end position="142"/>
    </location>
</feature>
<dbReference type="Proteomes" id="UP000676310">
    <property type="component" value="Unassembled WGS sequence"/>
</dbReference>
<dbReference type="Pfam" id="PF13358">
    <property type="entry name" value="DDE_3"/>
    <property type="match status" value="1"/>
</dbReference>
<dbReference type="InterPro" id="IPR047655">
    <property type="entry name" value="Transpos_IS630-like"/>
</dbReference>
<keyword evidence="4" id="KW-1185">Reference proteome</keyword>
<reference evidence="3" key="1">
    <citation type="submission" date="2021-05" db="EMBL/GenBank/DDBJ databases">
        <authorList>
            <person name="Stam R."/>
        </authorList>
    </citation>
    <scope>NUCLEOTIDE SEQUENCE</scope>
    <source>
        <strain evidence="3">CS162</strain>
    </source>
</reference>
<dbReference type="EMBL" id="CAJRGZ010000038">
    <property type="protein sequence ID" value="CAG5190054.1"/>
    <property type="molecule type" value="Genomic_DNA"/>
</dbReference>
<evidence type="ECO:0008006" key="5">
    <source>
        <dbReference type="Google" id="ProtNLM"/>
    </source>
</evidence>
<evidence type="ECO:0000259" key="1">
    <source>
        <dbReference type="Pfam" id="PF13358"/>
    </source>
</evidence>
<evidence type="ECO:0000313" key="3">
    <source>
        <dbReference type="EMBL" id="CAG5190054.1"/>
    </source>
</evidence>
<dbReference type="AlphaFoldDB" id="A0A8J2IGV9"/>
<dbReference type="Gene3D" id="3.30.420.10">
    <property type="entry name" value="Ribonuclease H-like superfamily/Ribonuclease H"/>
    <property type="match status" value="1"/>
</dbReference>
<dbReference type="Pfam" id="PF13592">
    <property type="entry name" value="HTH_33"/>
    <property type="match status" value="1"/>
</dbReference>
<accession>A0A8J2IGV9</accession>
<protein>
    <recommendedName>
        <fullName evidence="5">Transposase</fullName>
    </recommendedName>
</protein>
<dbReference type="InterPro" id="IPR012337">
    <property type="entry name" value="RNaseH-like_sf"/>
</dbReference>
<dbReference type="InterPro" id="IPR036397">
    <property type="entry name" value="RNaseH_sf"/>
</dbReference>
<dbReference type="PANTHER" id="PTHR46564:SF1">
    <property type="entry name" value="TRANSPOSASE"/>
    <property type="match status" value="1"/>
</dbReference>
<name>A0A8J2IGV9_9PLEO</name>